<dbReference type="RefSeq" id="WP_379788401.1">
    <property type="nucleotide sequence ID" value="NZ_JBHSHL010000025.1"/>
</dbReference>
<keyword evidence="1" id="KW-1133">Transmembrane helix</keyword>
<sequence length="90" mass="10578">MLVYELIDTLFKVMYFGIFARVLLSFFPDFARRNYQLTEFIYRLSDPIMAPIETFTSKYMNLGMIDISPMLGLLLVSSLRRVLFALFFLA</sequence>
<name>A0ABV9QLW1_9FIRM</name>
<comment type="caution">
    <text evidence="2">The sequence shown here is derived from an EMBL/GenBank/DDBJ whole genome shotgun (WGS) entry which is preliminary data.</text>
</comment>
<gene>
    <name evidence="2" type="ORF">ACFO4R_07240</name>
</gene>
<dbReference type="Pfam" id="PF02325">
    <property type="entry name" value="CCB3_YggT"/>
    <property type="match status" value="1"/>
</dbReference>
<feature type="transmembrane region" description="Helical" evidence="1">
    <location>
        <begin position="67"/>
        <end position="89"/>
    </location>
</feature>
<reference evidence="3" key="1">
    <citation type="journal article" date="2019" name="Int. J. Syst. Evol. Microbiol.">
        <title>The Global Catalogue of Microorganisms (GCM) 10K type strain sequencing project: providing services to taxonomists for standard genome sequencing and annotation.</title>
        <authorList>
            <consortium name="The Broad Institute Genomics Platform"/>
            <consortium name="The Broad Institute Genome Sequencing Center for Infectious Disease"/>
            <person name="Wu L."/>
            <person name="Ma J."/>
        </authorList>
    </citation>
    <scope>NUCLEOTIDE SEQUENCE [LARGE SCALE GENOMIC DNA]</scope>
    <source>
        <strain evidence="3">CCUG 46385</strain>
    </source>
</reference>
<evidence type="ECO:0000313" key="2">
    <source>
        <dbReference type="EMBL" id="MFC4804873.1"/>
    </source>
</evidence>
<protein>
    <submittedName>
        <fullName evidence="2">YggT family protein</fullName>
    </submittedName>
</protein>
<evidence type="ECO:0000256" key="1">
    <source>
        <dbReference type="SAM" id="Phobius"/>
    </source>
</evidence>
<dbReference type="InterPro" id="IPR003425">
    <property type="entry name" value="CCB3/YggT"/>
</dbReference>
<keyword evidence="1" id="KW-0812">Transmembrane</keyword>
<feature type="transmembrane region" description="Helical" evidence="1">
    <location>
        <begin position="6"/>
        <end position="27"/>
    </location>
</feature>
<evidence type="ECO:0000313" key="3">
    <source>
        <dbReference type="Proteomes" id="UP001595916"/>
    </source>
</evidence>
<keyword evidence="1" id="KW-0472">Membrane</keyword>
<dbReference type="Proteomes" id="UP001595916">
    <property type="component" value="Unassembled WGS sequence"/>
</dbReference>
<keyword evidence="3" id="KW-1185">Reference proteome</keyword>
<organism evidence="2 3">
    <name type="scientific">Filifactor villosus</name>
    <dbReference type="NCBI Taxonomy" id="29374"/>
    <lineage>
        <taxon>Bacteria</taxon>
        <taxon>Bacillati</taxon>
        <taxon>Bacillota</taxon>
        <taxon>Clostridia</taxon>
        <taxon>Peptostreptococcales</taxon>
        <taxon>Filifactoraceae</taxon>
        <taxon>Filifactor</taxon>
    </lineage>
</organism>
<dbReference type="EMBL" id="JBHSHL010000025">
    <property type="protein sequence ID" value="MFC4804873.1"/>
    <property type="molecule type" value="Genomic_DNA"/>
</dbReference>
<accession>A0ABV9QLW1</accession>
<proteinExistence type="predicted"/>